<evidence type="ECO:0000256" key="1">
    <source>
        <dbReference type="SAM" id="SignalP"/>
    </source>
</evidence>
<organism evidence="2 3">
    <name type="scientific">Chaetomidium leptoderma</name>
    <dbReference type="NCBI Taxonomy" id="669021"/>
    <lineage>
        <taxon>Eukaryota</taxon>
        <taxon>Fungi</taxon>
        <taxon>Dikarya</taxon>
        <taxon>Ascomycota</taxon>
        <taxon>Pezizomycotina</taxon>
        <taxon>Sordariomycetes</taxon>
        <taxon>Sordariomycetidae</taxon>
        <taxon>Sordariales</taxon>
        <taxon>Chaetomiaceae</taxon>
        <taxon>Chaetomidium</taxon>
    </lineage>
</organism>
<sequence length="240" mass="24689">MAPYARLFLLLGAIAPVLAQGTTTTSASDTFNLFVIDPLGPVPSPTIYASIVRADPSLSQTEYWISCQPFEDDDYQGPLPPAPCHYIHGATVTINPTGMTLQIRRESQLIRAVPTEGLDVNLTKETFITVTGTATCRIDGTTTASCTGHVTSSPTTITHTGSSTWGTKSSVETETISSAFADVTAHSIPVTVTAGFSNLPTTSTPSSTTRSSTAGGAKVTGLAQAVLAGAVALAGGVALV</sequence>
<protein>
    <submittedName>
        <fullName evidence="2">Uncharacterized protein</fullName>
    </submittedName>
</protein>
<dbReference type="Proteomes" id="UP001302745">
    <property type="component" value="Unassembled WGS sequence"/>
</dbReference>
<keyword evidence="1" id="KW-0732">Signal</keyword>
<gene>
    <name evidence="2" type="ORF">C8A00DRAFT_31169</name>
</gene>
<reference evidence="2" key="2">
    <citation type="submission" date="2023-05" db="EMBL/GenBank/DDBJ databases">
        <authorList>
            <consortium name="Lawrence Berkeley National Laboratory"/>
            <person name="Steindorff A."/>
            <person name="Hensen N."/>
            <person name="Bonometti L."/>
            <person name="Westerberg I."/>
            <person name="Brannstrom I.O."/>
            <person name="Guillou S."/>
            <person name="Cros-Aarteil S."/>
            <person name="Calhoun S."/>
            <person name="Haridas S."/>
            <person name="Kuo A."/>
            <person name="Mondo S."/>
            <person name="Pangilinan J."/>
            <person name="Riley R."/>
            <person name="Labutti K."/>
            <person name="Andreopoulos B."/>
            <person name="Lipzen A."/>
            <person name="Chen C."/>
            <person name="Yanf M."/>
            <person name="Daum C."/>
            <person name="Ng V."/>
            <person name="Clum A."/>
            <person name="Ohm R."/>
            <person name="Martin F."/>
            <person name="Silar P."/>
            <person name="Natvig D."/>
            <person name="Lalanne C."/>
            <person name="Gautier V."/>
            <person name="Ament-Velasquez S.L."/>
            <person name="Kruys A."/>
            <person name="Hutchinson M.I."/>
            <person name="Powell A.J."/>
            <person name="Barry K."/>
            <person name="Miller A.N."/>
            <person name="Grigoriev I.V."/>
            <person name="Debuchy R."/>
            <person name="Gladieux P."/>
            <person name="Thoren M.H."/>
            <person name="Johannesson H."/>
        </authorList>
    </citation>
    <scope>NUCLEOTIDE SEQUENCE</scope>
    <source>
        <strain evidence="2">CBS 538.74</strain>
    </source>
</reference>
<feature type="signal peptide" evidence="1">
    <location>
        <begin position="1"/>
        <end position="19"/>
    </location>
</feature>
<dbReference type="AlphaFoldDB" id="A0AAN6ZXV0"/>
<dbReference type="EMBL" id="MU856876">
    <property type="protein sequence ID" value="KAK4156005.1"/>
    <property type="molecule type" value="Genomic_DNA"/>
</dbReference>
<evidence type="ECO:0000313" key="3">
    <source>
        <dbReference type="Proteomes" id="UP001302745"/>
    </source>
</evidence>
<keyword evidence="3" id="KW-1185">Reference proteome</keyword>
<name>A0AAN6ZXV0_9PEZI</name>
<comment type="caution">
    <text evidence="2">The sequence shown here is derived from an EMBL/GenBank/DDBJ whole genome shotgun (WGS) entry which is preliminary data.</text>
</comment>
<proteinExistence type="predicted"/>
<evidence type="ECO:0000313" key="2">
    <source>
        <dbReference type="EMBL" id="KAK4156005.1"/>
    </source>
</evidence>
<accession>A0AAN6ZXV0</accession>
<feature type="chain" id="PRO_5042970674" evidence="1">
    <location>
        <begin position="20"/>
        <end position="240"/>
    </location>
</feature>
<reference evidence="2" key="1">
    <citation type="journal article" date="2023" name="Mol. Phylogenet. Evol.">
        <title>Genome-scale phylogeny and comparative genomics of the fungal order Sordariales.</title>
        <authorList>
            <person name="Hensen N."/>
            <person name="Bonometti L."/>
            <person name="Westerberg I."/>
            <person name="Brannstrom I.O."/>
            <person name="Guillou S."/>
            <person name="Cros-Aarteil S."/>
            <person name="Calhoun S."/>
            <person name="Haridas S."/>
            <person name="Kuo A."/>
            <person name="Mondo S."/>
            <person name="Pangilinan J."/>
            <person name="Riley R."/>
            <person name="LaButti K."/>
            <person name="Andreopoulos B."/>
            <person name="Lipzen A."/>
            <person name="Chen C."/>
            <person name="Yan M."/>
            <person name="Daum C."/>
            <person name="Ng V."/>
            <person name="Clum A."/>
            <person name="Steindorff A."/>
            <person name="Ohm R.A."/>
            <person name="Martin F."/>
            <person name="Silar P."/>
            <person name="Natvig D.O."/>
            <person name="Lalanne C."/>
            <person name="Gautier V."/>
            <person name="Ament-Velasquez S.L."/>
            <person name="Kruys A."/>
            <person name="Hutchinson M.I."/>
            <person name="Powell A.J."/>
            <person name="Barry K."/>
            <person name="Miller A.N."/>
            <person name="Grigoriev I.V."/>
            <person name="Debuchy R."/>
            <person name="Gladieux P."/>
            <person name="Hiltunen Thoren M."/>
            <person name="Johannesson H."/>
        </authorList>
    </citation>
    <scope>NUCLEOTIDE SEQUENCE</scope>
    <source>
        <strain evidence="2">CBS 538.74</strain>
    </source>
</reference>